<dbReference type="SMART" id="SM00458">
    <property type="entry name" value="RICIN"/>
    <property type="match status" value="2"/>
</dbReference>
<dbReference type="InterPro" id="IPR013320">
    <property type="entry name" value="ConA-like_dom_sf"/>
</dbReference>
<keyword evidence="7" id="KW-1185">Reference proteome</keyword>
<dbReference type="SUPFAM" id="SSF50370">
    <property type="entry name" value="Ricin B-like lectins"/>
    <property type="match status" value="2"/>
</dbReference>
<evidence type="ECO:0000313" key="7">
    <source>
        <dbReference type="Proteomes" id="UP000271554"/>
    </source>
</evidence>
<dbReference type="Proteomes" id="UP000271554">
    <property type="component" value="Chromosome"/>
</dbReference>
<dbReference type="EMBL" id="CP032698">
    <property type="protein sequence ID" value="AYG78266.1"/>
    <property type="molecule type" value="Genomic_DNA"/>
</dbReference>
<feature type="domain" description="Ricin B lectin" evidence="4">
    <location>
        <begin position="1497"/>
        <end position="1624"/>
    </location>
</feature>
<dbReference type="EC" id="3.4.21.-" evidence="6"/>
<dbReference type="InterPro" id="IPR000772">
    <property type="entry name" value="Ricin_B_lectin"/>
</dbReference>
<evidence type="ECO:0000256" key="1">
    <source>
        <dbReference type="ARBA" id="ARBA00022729"/>
    </source>
</evidence>
<keyword evidence="2" id="KW-1015">Disulfide bond</keyword>
<feature type="region of interest" description="Disordered" evidence="3">
    <location>
        <begin position="826"/>
        <end position="865"/>
    </location>
</feature>
<dbReference type="InterPro" id="IPR035992">
    <property type="entry name" value="Ricin_B-like_lectins"/>
</dbReference>
<dbReference type="CDD" id="cd00161">
    <property type="entry name" value="beta-trefoil_Ricin-like"/>
    <property type="match status" value="1"/>
</dbReference>
<dbReference type="Pfam" id="PF00652">
    <property type="entry name" value="Ricin_B_lectin"/>
    <property type="match status" value="1"/>
</dbReference>
<reference evidence="6 7" key="1">
    <citation type="submission" date="2018-10" db="EMBL/GenBank/DDBJ databases">
        <title>Relationship between Morphology and Antimicrobial Activity in Streptomyces.</title>
        <authorList>
            <person name="Kang H.J."/>
            <person name="Kim S.B."/>
        </authorList>
    </citation>
    <scope>NUCLEOTIDE SEQUENCE [LARGE SCALE GENOMIC DNA]</scope>
    <source>
        <strain evidence="6 7">BH38</strain>
    </source>
</reference>
<dbReference type="SMART" id="SM00560">
    <property type="entry name" value="LamGL"/>
    <property type="match status" value="1"/>
</dbReference>
<feature type="domain" description="Ricin B lectin" evidence="4">
    <location>
        <begin position="1347"/>
        <end position="1472"/>
    </location>
</feature>
<evidence type="ECO:0000256" key="2">
    <source>
        <dbReference type="ARBA" id="ARBA00023157"/>
    </source>
</evidence>
<dbReference type="CDD" id="cd23451">
    <property type="entry name" value="beta-trefoil_Ricin_laminarinase"/>
    <property type="match status" value="1"/>
</dbReference>
<feature type="domain" description="LamG-like jellyroll fold" evidence="5">
    <location>
        <begin position="1192"/>
        <end position="1341"/>
    </location>
</feature>
<evidence type="ECO:0000259" key="5">
    <source>
        <dbReference type="SMART" id="SM00560"/>
    </source>
</evidence>
<keyword evidence="6" id="KW-0378">Hydrolase</keyword>
<feature type="compositionally biased region" description="Polar residues" evidence="3">
    <location>
        <begin position="855"/>
        <end position="865"/>
    </location>
</feature>
<evidence type="ECO:0000259" key="4">
    <source>
        <dbReference type="SMART" id="SM00458"/>
    </source>
</evidence>
<dbReference type="Gene3D" id="2.60.120.200">
    <property type="match status" value="1"/>
</dbReference>
<proteinExistence type="predicted"/>
<dbReference type="PROSITE" id="PS50231">
    <property type="entry name" value="RICIN_B_LECTIN"/>
    <property type="match status" value="2"/>
</dbReference>
<keyword evidence="1" id="KW-0732">Signal</keyword>
<dbReference type="GO" id="GO:0008233">
    <property type="term" value="F:peptidase activity"/>
    <property type="evidence" value="ECO:0007669"/>
    <property type="project" value="UniProtKB-KW"/>
</dbReference>
<protein>
    <submittedName>
        <fullName evidence="6">Serine protease 1</fullName>
        <ecNumber evidence="6">3.4.21.-</ecNumber>
    </submittedName>
</protein>
<evidence type="ECO:0000256" key="3">
    <source>
        <dbReference type="SAM" id="MobiDB-lite"/>
    </source>
</evidence>
<evidence type="ECO:0000313" key="6">
    <source>
        <dbReference type="EMBL" id="AYG78266.1"/>
    </source>
</evidence>
<dbReference type="Pfam" id="PF14200">
    <property type="entry name" value="RicinB_lectin_2"/>
    <property type="match status" value="1"/>
</dbReference>
<sequence length="1635" mass="170709">MRLISVHTPFTARTSILRPSTPLPWIPRPGASPRIHTVRSWLRPLSGAVALSLGIGLLVTPVAAAADVRDQGPADVSWPASPPKTPSEEQRALDAARTQAKSSGRPVTVNFLTTAASQTVANPDGTLSTDSAASPQRVKAAGGSWKNIDPTLHTSPDGTIVPAVVPSSLAFSGGGEGAMASMATRDGKKLALKAPFSLPAPVLNGDSALYQNVLPDVDLELTATTLGGWRQVLVVHNAQAAANPAVKNLHFNVVADGLTVSADPSGNLTAADAEGKARFTAPTPVMWDSAKPSTAPAPQKAAFSIFSALDTPATPVTTSTTDGPGPGAAVAKVSATVTGTGIDLVPDAKVLSQGTGPWFIDPGWNPSTDSGGVQAWAQVQEAYPDTNEYNGTQYQQDTPATGYCGYVDTEHPCSPTGRTRAYFQVGIAGFLHNQGAVVLEARLKATIIASSSPSTNTPLSLYDTGSIGNPTSWNHQPCGTGSVMGGCNKLGTLSVSGTGEIDYGVRDTIKSGVANGWPNFTFGLAPDNESNKYYRQRFSSKSGQAPHLVITYDIKPTVSNPRTSPTPGFASTGSFTACSPTWDAAGWIGANADTALAVNANSPTNETVSTKFKIWDNDNNNSTTSFATGWNASGTATVNAGALADGHRYGWQALTTDDTLTSDVSGTCYFLVDRTPPTAAVSSADFPASGTLNAKPKYGGQPGTFTLTGTDPVPASGGRSSGLACARWTTDPVKAAATGWKCTDTSAGIVKFSGGKADVTITPSHWGTNFVYLQTQDDAGNMSQPAVYSYYAPSNPNDPVKPVFGDVTGDKIPDVLLPDSAGDLRRISGGTDPNIAPSASFKTADDSDPRASFHASPSGNGWTNTQVTHRGSLGYKNVDDLIAHQPGDTKLYLYPNDTAGNRFDGQARIAIAKPTSCALADATTSITCADYGFSTSDWSKVTQISAFGALDGDSATQQPSTGQYALHRSSLLFVENGRLWLSLPASTNTLDSPAILLSANDQQWDNYDLITPGRAKGTNLPTLWARSKADGTIRAFPVKGTTDAPDLTGFTAPGQGSVLGTVDSARYPRMGSDGDLTGDGIPDLWAVDAHQQLVSWNGTGTAPTTQFPNPDVTGLSSDLTPQGNLNMPTAAWNLTGPAADGTVPSSTGNYPGTTANITWPTGIIDGRPNDYAAFNGPQSTITTNASAVDTRNSFTISAWAKASGAGGVIVSQDNTAAQRSDFLLYPDSDGSTWRFALTNPTKPSTSWQYDNTEAVNSQARVNPDVWTRLTAVYNADTGRMSLYANGVLVGSGSHNRTNSAAPTGPLVFGRYQAKGTSNPMGAGLYGGASNLAVYPYAASITAPDARGPVTVTSSATTCIDSDGGQNTDGTKVQIYTCNQTAAQQLELRDDGTLRILGKCVDAVNSGTTNGTLLQLMTCKGTANEQWQARADGSYLNVNAQRCIDRNNNTLANKTQLQLWDCKNIDAQTWTSASLGTASLPAPLPLPDNGKAPTVPTGGLLHNVNSRYCLEINNSSKDDGAPAQQWACIGQAGAQWQFRPTTTVGVYEILNANSGKCLEIANSNTADGAHAQQWTCKGIPTQQWAIKPIDTTGNWNIANLNSGKTLEIDSSSKADGAPAQQWARVGDAKPSQSWYL</sequence>
<keyword evidence="6" id="KW-0645">Protease</keyword>
<dbReference type="Pfam" id="PF13385">
    <property type="entry name" value="Laminin_G_3"/>
    <property type="match status" value="1"/>
</dbReference>
<name>A0A387H3K7_9ACTN</name>
<dbReference type="Gene3D" id="2.80.10.50">
    <property type="match status" value="4"/>
</dbReference>
<gene>
    <name evidence="6" type="ORF">DWB77_00373</name>
</gene>
<dbReference type="SUPFAM" id="SSF49899">
    <property type="entry name" value="Concanavalin A-like lectins/glucanases"/>
    <property type="match status" value="1"/>
</dbReference>
<accession>A0A387H3K7</accession>
<dbReference type="KEGG" id="shun:DWB77_00373"/>
<organism evidence="6 7">
    <name type="scientific">Streptomyces hundungensis</name>
    <dbReference type="NCBI Taxonomy" id="1077946"/>
    <lineage>
        <taxon>Bacteria</taxon>
        <taxon>Bacillati</taxon>
        <taxon>Actinomycetota</taxon>
        <taxon>Actinomycetes</taxon>
        <taxon>Kitasatosporales</taxon>
        <taxon>Streptomycetaceae</taxon>
        <taxon>Streptomyces</taxon>
    </lineage>
</organism>
<dbReference type="InterPro" id="IPR006558">
    <property type="entry name" value="LamG-like"/>
</dbReference>
<dbReference type="GO" id="GO:0006508">
    <property type="term" value="P:proteolysis"/>
    <property type="evidence" value="ECO:0007669"/>
    <property type="project" value="UniProtKB-KW"/>
</dbReference>